<sequence length="267" mass="29575">MRIPERFFLNAYSAAIRLYPDTFRWRYHAQMLDAVHHTYLEQKTLREDLSLAFALVGDTACGVVREHARRTGPLRSGYLLAFALLFSALQVVAAISYERYLQMAVGCHPSMRVNKMVAEAAVQPANITLSLGGMHTEIATPDWLAGGDSFAAMYNAHGEPLASDATLHGVMPHPPQGIFSAMRTNALSRETWQPEAGIRMFLVGQRLPDGSFVLAGRSLLDADAREARFQNGMAALWILMAATIFTLMLRPRPRRPISPPHKDANTA</sequence>
<dbReference type="STRING" id="474950.SAMN05421771_0476"/>
<keyword evidence="3" id="KW-1185">Reference proteome</keyword>
<evidence type="ECO:0000313" key="2">
    <source>
        <dbReference type="EMBL" id="SFS00367.1"/>
    </source>
</evidence>
<feature type="transmembrane region" description="Helical" evidence="1">
    <location>
        <begin position="229"/>
        <end position="249"/>
    </location>
</feature>
<keyword evidence="1" id="KW-0812">Transmembrane</keyword>
<reference evidence="2 3" key="1">
    <citation type="submission" date="2016-10" db="EMBL/GenBank/DDBJ databases">
        <authorList>
            <person name="de Groot N.N."/>
        </authorList>
    </citation>
    <scope>NUCLEOTIDE SEQUENCE [LARGE SCALE GENOMIC DNA]</scope>
    <source>
        <strain evidence="2 3">DSM 21001</strain>
    </source>
</reference>
<proteinExistence type="predicted"/>
<dbReference type="RefSeq" id="WP_089836249.1">
    <property type="nucleotide sequence ID" value="NZ_FOZL01000001.1"/>
</dbReference>
<gene>
    <name evidence="2" type="ORF">SAMN05421771_0476</name>
</gene>
<evidence type="ECO:0000256" key="1">
    <source>
        <dbReference type="SAM" id="Phobius"/>
    </source>
</evidence>
<dbReference type="EMBL" id="FOZL01000001">
    <property type="protein sequence ID" value="SFS00367.1"/>
    <property type="molecule type" value="Genomic_DNA"/>
</dbReference>
<keyword evidence="1" id="KW-0472">Membrane</keyword>
<accession>A0A1I6LA82</accession>
<protein>
    <submittedName>
        <fullName evidence="2">Uncharacterized protein</fullName>
    </submittedName>
</protein>
<feature type="transmembrane region" description="Helical" evidence="1">
    <location>
        <begin position="77"/>
        <end position="97"/>
    </location>
</feature>
<organism evidence="2 3">
    <name type="scientific">Granulicella pectinivorans</name>
    <dbReference type="NCBI Taxonomy" id="474950"/>
    <lineage>
        <taxon>Bacteria</taxon>
        <taxon>Pseudomonadati</taxon>
        <taxon>Acidobacteriota</taxon>
        <taxon>Terriglobia</taxon>
        <taxon>Terriglobales</taxon>
        <taxon>Acidobacteriaceae</taxon>
        <taxon>Granulicella</taxon>
    </lineage>
</organism>
<keyword evidence="1" id="KW-1133">Transmembrane helix</keyword>
<dbReference type="AlphaFoldDB" id="A0A1I6LA82"/>
<evidence type="ECO:0000313" key="3">
    <source>
        <dbReference type="Proteomes" id="UP000199024"/>
    </source>
</evidence>
<dbReference type="Proteomes" id="UP000199024">
    <property type="component" value="Unassembled WGS sequence"/>
</dbReference>
<dbReference type="OrthoDB" id="121450at2"/>
<name>A0A1I6LA82_9BACT</name>